<keyword evidence="6" id="KW-0067">ATP-binding</keyword>
<dbReference type="Gene3D" id="3.20.20.450">
    <property type="entry name" value="EAL domain"/>
    <property type="match status" value="1"/>
</dbReference>
<dbReference type="SMART" id="SM00052">
    <property type="entry name" value="EAL"/>
    <property type="match status" value="1"/>
</dbReference>
<dbReference type="SUPFAM" id="SSF141868">
    <property type="entry name" value="EAL domain-like"/>
    <property type="match status" value="1"/>
</dbReference>
<dbReference type="InterPro" id="IPR000160">
    <property type="entry name" value="GGDEF_dom"/>
</dbReference>
<evidence type="ECO:0000259" key="11">
    <source>
        <dbReference type="PROSITE" id="PS50883"/>
    </source>
</evidence>
<evidence type="ECO:0000313" key="15">
    <source>
        <dbReference type="Proteomes" id="UP000309186"/>
    </source>
</evidence>
<dbReference type="Proteomes" id="UP000309186">
    <property type="component" value="Unassembled WGS sequence"/>
</dbReference>
<proteinExistence type="predicted"/>
<keyword evidence="3" id="KW-0808">Transferase</keyword>
<dbReference type="SUPFAM" id="SSF103190">
    <property type="entry name" value="Sensory domain-like"/>
    <property type="match status" value="1"/>
</dbReference>
<dbReference type="EMBL" id="PPSW01000016">
    <property type="protein sequence ID" value="TLX46832.1"/>
    <property type="molecule type" value="Genomic_DNA"/>
</dbReference>
<dbReference type="CDD" id="cd00130">
    <property type="entry name" value="PAS"/>
    <property type="match status" value="1"/>
</dbReference>
<evidence type="ECO:0000256" key="5">
    <source>
        <dbReference type="ARBA" id="ARBA00022777"/>
    </source>
</evidence>
<dbReference type="InterPro" id="IPR043128">
    <property type="entry name" value="Rev_trsase/Diguanyl_cyclase"/>
</dbReference>
<feature type="domain" description="PAS" evidence="9">
    <location>
        <begin position="459"/>
        <end position="505"/>
    </location>
</feature>
<evidence type="ECO:0000256" key="7">
    <source>
        <dbReference type="ARBA" id="ARBA00023012"/>
    </source>
</evidence>
<keyword evidence="5" id="KW-0418">Kinase</keyword>
<dbReference type="PROSITE" id="PS50113">
    <property type="entry name" value="PAC"/>
    <property type="match status" value="1"/>
</dbReference>
<evidence type="ECO:0000259" key="13">
    <source>
        <dbReference type="PROSITE" id="PS50887"/>
    </source>
</evidence>
<dbReference type="SMART" id="SM00086">
    <property type="entry name" value="PAC"/>
    <property type="match status" value="1"/>
</dbReference>
<sequence>MPRRFNRLLFLLCLPGLAVILFQLLEERTDILKEHEQQARALALQISQLQRADLNATRRLLSQLAKHDELLKANNGQCSSLLTHASLITPNIANIGLIDLNGDVLCTVKNTNKSISIKDRRYFQSALETQQFAIGQFQVDRSINRLTVNFAMPVFDHHGNLTHILAVAKLLEQWSQSLNQLTLPANSQAIITDVDHNIVANYPFDYEQLGQPANEHWPNMHFQGVLQFEAPTGERRIYLRQHIVESNSNSQLTLHLSIPFEHAIAAANRKVSLIFTLFIAALLLMFWQARKQLNKVLLQPLKSLQDALDAFAKGNKTRLQQGGLSPEFKSIASNFENMATKRLTAENALAHKHAELASLIQALPDTYLRIDNEGKVLASNVTFSSPPKHILDLLPQHSCDQLLKTLQNHSLSDTNQFEFSAQVDGNLHTFEARTNLLDTHQQGIIVLRDITARKQQEEAMKLAAMVYKNSSEGMTITDANGIILDVNPSFEKVTGYSKAEVLGKNTALLGSGKHTKQFYDDMWQQIQSKGAWQGEIINKRKNGELFTEWLTINSVYDDSGNPYRRVAIFTDISEKKRQDELIWRRTHFDQLTELANRLELKRHLKQQLSEGVSLAILLLDLDHFKDINDSLGHYHGDKLLREVANRLNQLAGKCSLISRIGGDEFVLVISESTQHEHLMQIAEQVLTSLKPAIYLDSEACHISASVGIATAPKDGNSSGLLLKAADQAMYLAKQQGRNGFAFFDAQMRQATEQRMQLLKDLRIAIQKQQFELYFQPIVEMSSRKAVKAEALIRWQHPNKGIISPAMFIPLAEETQLILEIGEFIFASACRTQKKLISAAQQVQLSINVSPIQFSSKHSRLVDWKTHLDELSLNAEQFVIEITEGLMMNAQQRTQSRLNQLSKQGFALALDDFGTGYSSLAYLKQMDTDFIKIDKRFVDGIAESPDDLALCEAMIMMAHQLGLKVIAEGIETEAQHLQLLAAGCDYGQGYYYAKPMPEKAYLDFMKGT</sequence>
<dbReference type="NCBIfam" id="TIGR00229">
    <property type="entry name" value="sensory_box"/>
    <property type="match status" value="1"/>
</dbReference>
<dbReference type="InterPro" id="IPR003660">
    <property type="entry name" value="HAMP_dom"/>
</dbReference>
<evidence type="ECO:0000256" key="1">
    <source>
        <dbReference type="ARBA" id="ARBA00004370"/>
    </source>
</evidence>
<dbReference type="AlphaFoldDB" id="A0A5R9Q2J4"/>
<dbReference type="InterPro" id="IPR000014">
    <property type="entry name" value="PAS"/>
</dbReference>
<gene>
    <name evidence="14" type="ORF">C1E24_11250</name>
</gene>
<feature type="domain" description="HAMP" evidence="12">
    <location>
        <begin position="295"/>
        <end position="347"/>
    </location>
</feature>
<evidence type="ECO:0000259" key="10">
    <source>
        <dbReference type="PROSITE" id="PS50113"/>
    </source>
</evidence>
<feature type="domain" description="EAL" evidence="11">
    <location>
        <begin position="754"/>
        <end position="1007"/>
    </location>
</feature>
<name>A0A5R9Q2J4_9GAMM</name>
<evidence type="ECO:0000256" key="2">
    <source>
        <dbReference type="ARBA" id="ARBA00022553"/>
    </source>
</evidence>
<dbReference type="PANTHER" id="PTHR44757">
    <property type="entry name" value="DIGUANYLATE CYCLASE DGCP"/>
    <property type="match status" value="1"/>
</dbReference>
<feature type="coiled-coil region" evidence="8">
    <location>
        <begin position="25"/>
        <end position="52"/>
    </location>
</feature>
<evidence type="ECO:0000256" key="8">
    <source>
        <dbReference type="SAM" id="Coils"/>
    </source>
</evidence>
<dbReference type="GO" id="GO:0005524">
    <property type="term" value="F:ATP binding"/>
    <property type="evidence" value="ECO:0007669"/>
    <property type="project" value="UniProtKB-KW"/>
</dbReference>
<dbReference type="GO" id="GO:0016301">
    <property type="term" value="F:kinase activity"/>
    <property type="evidence" value="ECO:0007669"/>
    <property type="project" value="UniProtKB-KW"/>
</dbReference>
<dbReference type="PANTHER" id="PTHR44757:SF2">
    <property type="entry name" value="BIOFILM ARCHITECTURE MAINTENANCE PROTEIN MBAA"/>
    <property type="match status" value="1"/>
</dbReference>
<dbReference type="CDD" id="cd01948">
    <property type="entry name" value="EAL"/>
    <property type="match status" value="1"/>
</dbReference>
<reference evidence="14 15" key="1">
    <citation type="submission" date="2018-01" db="EMBL/GenBank/DDBJ databases">
        <title>Co-occurrence of chitin degradation, pigmentation and bioactivity in marine Pseudoalteromonas.</title>
        <authorList>
            <person name="Paulsen S."/>
            <person name="Gram L."/>
            <person name="Machado H."/>
        </authorList>
    </citation>
    <scope>NUCLEOTIDE SEQUENCE [LARGE SCALE GENOMIC DNA]</scope>
    <source>
        <strain evidence="14 15">S3663</strain>
    </source>
</reference>
<dbReference type="Gene3D" id="3.30.70.270">
    <property type="match status" value="1"/>
</dbReference>
<dbReference type="PROSITE" id="PS50887">
    <property type="entry name" value="GGDEF"/>
    <property type="match status" value="1"/>
</dbReference>
<dbReference type="SUPFAM" id="SSF55785">
    <property type="entry name" value="PYP-like sensor domain (PAS domain)"/>
    <property type="match status" value="1"/>
</dbReference>
<dbReference type="GO" id="GO:0000160">
    <property type="term" value="P:phosphorelay signal transduction system"/>
    <property type="evidence" value="ECO:0007669"/>
    <property type="project" value="UniProtKB-KW"/>
</dbReference>
<organism evidence="14 15">
    <name type="scientific">Pseudoalteromonas phenolica</name>
    <dbReference type="NCBI Taxonomy" id="161398"/>
    <lineage>
        <taxon>Bacteria</taxon>
        <taxon>Pseudomonadati</taxon>
        <taxon>Pseudomonadota</taxon>
        <taxon>Gammaproteobacteria</taxon>
        <taxon>Alteromonadales</taxon>
        <taxon>Pseudoalteromonadaceae</taxon>
        <taxon>Pseudoalteromonas</taxon>
    </lineage>
</organism>
<protein>
    <submittedName>
        <fullName evidence="14">GGDEF domain-containing protein</fullName>
    </submittedName>
</protein>
<dbReference type="InterPro" id="IPR001633">
    <property type="entry name" value="EAL_dom"/>
</dbReference>
<dbReference type="OrthoDB" id="6597954at2"/>
<evidence type="ECO:0000259" key="12">
    <source>
        <dbReference type="PROSITE" id="PS50885"/>
    </source>
</evidence>
<dbReference type="Pfam" id="PF00563">
    <property type="entry name" value="EAL"/>
    <property type="match status" value="1"/>
</dbReference>
<dbReference type="InterPro" id="IPR035965">
    <property type="entry name" value="PAS-like_dom_sf"/>
</dbReference>
<comment type="subcellular location">
    <subcellularLocation>
        <location evidence="1">Membrane</location>
    </subcellularLocation>
</comment>
<dbReference type="SUPFAM" id="SSF55073">
    <property type="entry name" value="Nucleotide cyclase"/>
    <property type="match status" value="1"/>
</dbReference>
<dbReference type="SMART" id="SM00091">
    <property type="entry name" value="PAS"/>
    <property type="match status" value="2"/>
</dbReference>
<dbReference type="InterPro" id="IPR029151">
    <property type="entry name" value="Sensor-like_sf"/>
</dbReference>
<evidence type="ECO:0000256" key="6">
    <source>
        <dbReference type="ARBA" id="ARBA00022840"/>
    </source>
</evidence>
<dbReference type="InterPro" id="IPR052155">
    <property type="entry name" value="Biofilm_reg_signaling"/>
</dbReference>
<dbReference type="SMART" id="SM00267">
    <property type="entry name" value="GGDEF"/>
    <property type="match status" value="1"/>
</dbReference>
<dbReference type="InterPro" id="IPR001610">
    <property type="entry name" value="PAC"/>
</dbReference>
<dbReference type="NCBIfam" id="TIGR00254">
    <property type="entry name" value="GGDEF"/>
    <property type="match status" value="1"/>
</dbReference>
<evidence type="ECO:0000313" key="14">
    <source>
        <dbReference type="EMBL" id="TLX46832.1"/>
    </source>
</evidence>
<dbReference type="CDD" id="cd01949">
    <property type="entry name" value="GGDEF"/>
    <property type="match status" value="1"/>
</dbReference>
<keyword evidence="7" id="KW-0902">Two-component regulatory system</keyword>
<dbReference type="InterPro" id="IPR035919">
    <property type="entry name" value="EAL_sf"/>
</dbReference>
<comment type="caution">
    <text evidence="14">The sequence shown here is derived from an EMBL/GenBank/DDBJ whole genome shotgun (WGS) entry which is preliminary data.</text>
</comment>
<dbReference type="PROSITE" id="PS50112">
    <property type="entry name" value="PAS"/>
    <property type="match status" value="1"/>
</dbReference>
<dbReference type="Gene3D" id="3.30.450.20">
    <property type="entry name" value="PAS domain"/>
    <property type="match status" value="3"/>
</dbReference>
<dbReference type="InterPro" id="IPR029787">
    <property type="entry name" value="Nucleotide_cyclase"/>
</dbReference>
<dbReference type="Pfam" id="PF00990">
    <property type="entry name" value="GGDEF"/>
    <property type="match status" value="1"/>
</dbReference>
<keyword evidence="2" id="KW-0597">Phosphoprotein</keyword>
<evidence type="ECO:0000259" key="9">
    <source>
        <dbReference type="PROSITE" id="PS50112"/>
    </source>
</evidence>
<keyword evidence="4" id="KW-0547">Nucleotide-binding</keyword>
<feature type="domain" description="PAC" evidence="10">
    <location>
        <begin position="530"/>
        <end position="584"/>
    </location>
</feature>
<dbReference type="CDD" id="cd12914">
    <property type="entry name" value="PDC1_DGC_like"/>
    <property type="match status" value="1"/>
</dbReference>
<accession>A0A5R9Q2J4</accession>
<dbReference type="Pfam" id="PF13426">
    <property type="entry name" value="PAS_9"/>
    <property type="match status" value="1"/>
</dbReference>
<dbReference type="PROSITE" id="PS50883">
    <property type="entry name" value="EAL"/>
    <property type="match status" value="1"/>
</dbReference>
<evidence type="ECO:0000256" key="4">
    <source>
        <dbReference type="ARBA" id="ARBA00022741"/>
    </source>
</evidence>
<dbReference type="InterPro" id="IPR000700">
    <property type="entry name" value="PAS-assoc_C"/>
</dbReference>
<keyword evidence="8" id="KW-0175">Coiled coil</keyword>
<evidence type="ECO:0000256" key="3">
    <source>
        <dbReference type="ARBA" id="ARBA00022679"/>
    </source>
</evidence>
<dbReference type="PROSITE" id="PS50885">
    <property type="entry name" value="HAMP"/>
    <property type="match status" value="1"/>
</dbReference>
<feature type="domain" description="GGDEF" evidence="13">
    <location>
        <begin position="612"/>
        <end position="745"/>
    </location>
</feature>
<dbReference type="GO" id="GO:0016020">
    <property type="term" value="C:membrane"/>
    <property type="evidence" value="ECO:0007669"/>
    <property type="project" value="UniProtKB-SubCell"/>
</dbReference>